<sequence length="115" mass="13098">MPLLRLQFSAQFQGCRAYLIMDPCACSFVAYCKKFGFHISYLPKYFCRANQNLCIYVTGINGPTPQIFPQNYVVRHFTPEKRILQFKLAAILISGCVNDDLSSSISLISIETFEL</sequence>
<name>A0AAN9Q7C6_CANGL</name>
<proteinExistence type="predicted"/>
<evidence type="ECO:0000313" key="1">
    <source>
        <dbReference type="EMBL" id="KAK7324782.1"/>
    </source>
</evidence>
<dbReference type="EMBL" id="JAYMYQ010000006">
    <property type="protein sequence ID" value="KAK7324782.1"/>
    <property type="molecule type" value="Genomic_DNA"/>
</dbReference>
<dbReference type="AlphaFoldDB" id="A0AAN9Q7C6"/>
<evidence type="ECO:0000313" key="2">
    <source>
        <dbReference type="Proteomes" id="UP001367508"/>
    </source>
</evidence>
<organism evidence="1 2">
    <name type="scientific">Canavalia gladiata</name>
    <name type="common">Sword bean</name>
    <name type="synonym">Dolichos gladiatus</name>
    <dbReference type="NCBI Taxonomy" id="3824"/>
    <lineage>
        <taxon>Eukaryota</taxon>
        <taxon>Viridiplantae</taxon>
        <taxon>Streptophyta</taxon>
        <taxon>Embryophyta</taxon>
        <taxon>Tracheophyta</taxon>
        <taxon>Spermatophyta</taxon>
        <taxon>Magnoliopsida</taxon>
        <taxon>eudicotyledons</taxon>
        <taxon>Gunneridae</taxon>
        <taxon>Pentapetalae</taxon>
        <taxon>rosids</taxon>
        <taxon>fabids</taxon>
        <taxon>Fabales</taxon>
        <taxon>Fabaceae</taxon>
        <taxon>Papilionoideae</taxon>
        <taxon>50 kb inversion clade</taxon>
        <taxon>NPAAA clade</taxon>
        <taxon>indigoferoid/millettioid clade</taxon>
        <taxon>Phaseoleae</taxon>
        <taxon>Canavalia</taxon>
    </lineage>
</organism>
<comment type="caution">
    <text evidence="1">The sequence shown here is derived from an EMBL/GenBank/DDBJ whole genome shotgun (WGS) entry which is preliminary data.</text>
</comment>
<gene>
    <name evidence="1" type="ORF">VNO77_28623</name>
</gene>
<reference evidence="1 2" key="1">
    <citation type="submission" date="2024-01" db="EMBL/GenBank/DDBJ databases">
        <title>The genomes of 5 underutilized Papilionoideae crops provide insights into root nodulation and disease resistanc.</title>
        <authorList>
            <person name="Jiang F."/>
        </authorList>
    </citation>
    <scope>NUCLEOTIDE SEQUENCE [LARGE SCALE GENOMIC DNA]</scope>
    <source>
        <strain evidence="1">LVBAO_FW01</strain>
        <tissue evidence="1">Leaves</tissue>
    </source>
</reference>
<dbReference type="Proteomes" id="UP001367508">
    <property type="component" value="Unassembled WGS sequence"/>
</dbReference>
<keyword evidence="2" id="KW-1185">Reference proteome</keyword>
<protein>
    <submittedName>
        <fullName evidence="1">Uncharacterized protein</fullName>
    </submittedName>
</protein>
<accession>A0AAN9Q7C6</accession>